<feature type="compositionally biased region" description="Basic residues" evidence="1">
    <location>
        <begin position="105"/>
        <end position="115"/>
    </location>
</feature>
<evidence type="ECO:0000313" key="3">
    <source>
        <dbReference type="Proteomes" id="UP000377595"/>
    </source>
</evidence>
<comment type="caution">
    <text evidence="2">The sequence shown here is derived from an EMBL/GenBank/DDBJ whole genome shotgun (WGS) entry which is preliminary data.</text>
</comment>
<sequence>MKNSARGPRPAGKHHLSAALQNWIWPTSRDLSQIQKFRKLISGMPTGRLRARLTSMADNTGIAIIAADPACTSKWGAQHWQTPLTSDNRKTTRHDAAAVAIGRRAQGHPIRRRTAPPHDDRSDRRGHRTVQARPAAARREEPAPAPPDHAQDALGPDAERTRGTSVPNTVRGTRLSMGSGNRIRSRSVSRNGLHIRTGVLDDPRRHLGA</sequence>
<dbReference type="AlphaFoldDB" id="A0A5M3XS24"/>
<reference evidence="2 3" key="1">
    <citation type="submission" date="2019-10" db="EMBL/GenBank/DDBJ databases">
        <title>Whole genome shotgun sequence of Acrocarpospora pleiomorpha NBRC 16267.</title>
        <authorList>
            <person name="Ichikawa N."/>
            <person name="Kimura A."/>
            <person name="Kitahashi Y."/>
            <person name="Komaki H."/>
            <person name="Oguchi A."/>
        </authorList>
    </citation>
    <scope>NUCLEOTIDE SEQUENCE [LARGE SCALE GENOMIC DNA]</scope>
    <source>
        <strain evidence="2 3">NBRC 16267</strain>
    </source>
</reference>
<feature type="compositionally biased region" description="Polar residues" evidence="1">
    <location>
        <begin position="163"/>
        <end position="179"/>
    </location>
</feature>
<protein>
    <submittedName>
        <fullName evidence="2">Uncharacterized protein</fullName>
    </submittedName>
</protein>
<dbReference type="EMBL" id="BLAF01000021">
    <property type="protein sequence ID" value="GES21198.1"/>
    <property type="molecule type" value="Genomic_DNA"/>
</dbReference>
<name>A0A5M3XS24_9ACTN</name>
<feature type="region of interest" description="Disordered" evidence="1">
    <location>
        <begin position="100"/>
        <end position="186"/>
    </location>
</feature>
<dbReference type="Proteomes" id="UP000377595">
    <property type="component" value="Unassembled WGS sequence"/>
</dbReference>
<evidence type="ECO:0000256" key="1">
    <source>
        <dbReference type="SAM" id="MobiDB-lite"/>
    </source>
</evidence>
<gene>
    <name evidence="2" type="ORF">Aple_040940</name>
</gene>
<proteinExistence type="predicted"/>
<accession>A0A5M3XS24</accession>
<evidence type="ECO:0000313" key="2">
    <source>
        <dbReference type="EMBL" id="GES21198.1"/>
    </source>
</evidence>
<organism evidence="2 3">
    <name type="scientific">Acrocarpospora pleiomorpha</name>
    <dbReference type="NCBI Taxonomy" id="90975"/>
    <lineage>
        <taxon>Bacteria</taxon>
        <taxon>Bacillati</taxon>
        <taxon>Actinomycetota</taxon>
        <taxon>Actinomycetes</taxon>
        <taxon>Streptosporangiales</taxon>
        <taxon>Streptosporangiaceae</taxon>
        <taxon>Acrocarpospora</taxon>
    </lineage>
</organism>
<keyword evidence="3" id="KW-1185">Reference proteome</keyword>